<dbReference type="GO" id="GO:0004308">
    <property type="term" value="F:exo-alpha-sialidase activity"/>
    <property type="evidence" value="ECO:0007669"/>
    <property type="project" value="UniProtKB-EC"/>
</dbReference>
<comment type="catalytic activity">
    <reaction evidence="1">
        <text>Hydrolysis of alpha-(2-&gt;3)-, alpha-(2-&gt;6)-, alpha-(2-&gt;8)- glycosidic linkages of terminal sialic acid residues in oligosaccharides, glycoproteins, glycolipids, colominic acid and synthetic substrates.</text>
        <dbReference type="EC" id="3.2.1.18"/>
    </reaction>
</comment>
<dbReference type="InterPro" id="IPR026856">
    <property type="entry name" value="Sialidase_fam"/>
</dbReference>
<dbReference type="GO" id="GO:0016020">
    <property type="term" value="C:membrane"/>
    <property type="evidence" value="ECO:0007669"/>
    <property type="project" value="TreeGrafter"/>
</dbReference>
<dbReference type="Gene3D" id="2.120.10.10">
    <property type="match status" value="1"/>
</dbReference>
<keyword evidence="4" id="KW-0443">Lipid metabolism</keyword>
<evidence type="ECO:0000256" key="5">
    <source>
        <dbReference type="ARBA" id="ARBA00023277"/>
    </source>
</evidence>
<dbReference type="SUPFAM" id="SSF50939">
    <property type="entry name" value="Sialidases"/>
    <property type="match status" value="1"/>
</dbReference>
<evidence type="ECO:0000256" key="2">
    <source>
        <dbReference type="ARBA" id="ARBA00009348"/>
    </source>
</evidence>
<dbReference type="GO" id="GO:0005737">
    <property type="term" value="C:cytoplasm"/>
    <property type="evidence" value="ECO:0007669"/>
    <property type="project" value="TreeGrafter"/>
</dbReference>
<dbReference type="STRING" id="8081.ENSPREP00000023862"/>
<evidence type="ECO:0000313" key="9">
    <source>
        <dbReference type="Proteomes" id="UP000242638"/>
    </source>
</evidence>
<dbReference type="AlphaFoldDB" id="A0A3P9PPQ2"/>
<reference evidence="9" key="1">
    <citation type="submission" date="2013-11" db="EMBL/GenBank/DDBJ databases">
        <title>The genomic landscape of the Guanapo guppy.</title>
        <authorList>
            <person name="Kuenstner A."/>
            <person name="Dreyer C."/>
        </authorList>
    </citation>
    <scope>NUCLEOTIDE SEQUENCE</scope>
    <source>
        <strain evidence="9">Guanapo</strain>
    </source>
</reference>
<dbReference type="GO" id="GO:0006689">
    <property type="term" value="P:ganglioside catabolic process"/>
    <property type="evidence" value="ECO:0007669"/>
    <property type="project" value="TreeGrafter"/>
</dbReference>
<evidence type="ECO:0000256" key="3">
    <source>
        <dbReference type="ARBA" id="ARBA00012733"/>
    </source>
</evidence>
<keyword evidence="4" id="KW-0442">Lipid degradation</keyword>
<keyword evidence="5" id="KW-0119">Carbohydrate metabolism</keyword>
<evidence type="ECO:0000256" key="1">
    <source>
        <dbReference type="ARBA" id="ARBA00000427"/>
    </source>
</evidence>
<accession>A0A3P9PPQ2</accession>
<proteinExistence type="inferred from homology"/>
<sequence length="388" mass="44593">VYFRYTYRYSKSGEQRVEKQIIFKSNDGKVFRIPAIYYNENEKKLFAFAEKRISRDDSDAVALVMSPKSNLIDLFQWSKPKEVMKKCTCGYRPMNPCVVYDKHTETLFLFFNYVNETQWFQLKHHLNMARLCYITKKKNDDKWSEFIELTNQVPEMNNWSTFAVGPGHGIQTDSGRMIVPAYAYIGSEDEKPISHAFYFYSDDYGSTWKCEEMLSEISTECEMTEVFGSSNGDSLIYCNARSLGGQRVQAKINKSGVSTLTTVTPLEEVHNGCQGSVISFPAQTGDAKPNEEKWLLFSHPTNQRSDWERLDLGVYVSTSPVRSVGEFNLVWSQPWVINQGTSGYSDLTYIEDGWFACLMECGEKSANEIACRVFSYEELLKGIPDFRI</sequence>
<dbReference type="Proteomes" id="UP000242638">
    <property type="component" value="Unassembled WGS sequence"/>
</dbReference>
<evidence type="ECO:0000313" key="8">
    <source>
        <dbReference type="Ensembl" id="ENSPREP00000023862.1"/>
    </source>
</evidence>
<keyword evidence="6" id="KW-0326">Glycosidase</keyword>
<name>A0A3P9PPQ2_POERE</name>
<dbReference type="OMA" id="NDAGHAM"/>
<dbReference type="PANTHER" id="PTHR10628">
    <property type="entry name" value="SIALIDASE"/>
    <property type="match status" value="1"/>
</dbReference>
<dbReference type="CDD" id="cd15482">
    <property type="entry name" value="Sialidase_non-viral"/>
    <property type="match status" value="1"/>
</dbReference>
<reference evidence="8" key="2">
    <citation type="submission" date="2025-08" db="UniProtKB">
        <authorList>
            <consortium name="Ensembl"/>
        </authorList>
    </citation>
    <scope>IDENTIFICATION</scope>
    <source>
        <strain evidence="8">Guanapo</strain>
    </source>
</reference>
<dbReference type="Pfam" id="PF13088">
    <property type="entry name" value="BNR_2"/>
    <property type="match status" value="1"/>
</dbReference>
<evidence type="ECO:0000256" key="6">
    <source>
        <dbReference type="ARBA" id="ARBA00023295"/>
    </source>
</evidence>
<dbReference type="PANTHER" id="PTHR10628:SF23">
    <property type="entry name" value="SIALIDASE-3"/>
    <property type="match status" value="1"/>
</dbReference>
<keyword evidence="9" id="KW-1185">Reference proteome</keyword>
<dbReference type="GeneTree" id="ENSGT00950000182944"/>
<reference evidence="8" key="3">
    <citation type="submission" date="2025-09" db="UniProtKB">
        <authorList>
            <consortium name="Ensembl"/>
        </authorList>
    </citation>
    <scope>IDENTIFICATION</scope>
    <source>
        <strain evidence="8">Guanapo</strain>
    </source>
</reference>
<protein>
    <recommendedName>
        <fullName evidence="3">exo-alpha-sialidase</fullName>
        <ecNumber evidence="3">3.2.1.18</ecNumber>
    </recommendedName>
</protein>
<evidence type="ECO:0000256" key="4">
    <source>
        <dbReference type="ARBA" id="ARBA00022963"/>
    </source>
</evidence>
<evidence type="ECO:0000259" key="7">
    <source>
        <dbReference type="Pfam" id="PF13088"/>
    </source>
</evidence>
<dbReference type="GO" id="GO:0009313">
    <property type="term" value="P:oligosaccharide catabolic process"/>
    <property type="evidence" value="ECO:0007669"/>
    <property type="project" value="TreeGrafter"/>
</dbReference>
<dbReference type="InterPro" id="IPR036278">
    <property type="entry name" value="Sialidase_sf"/>
</dbReference>
<dbReference type="InterPro" id="IPR011040">
    <property type="entry name" value="Sialidase"/>
</dbReference>
<keyword evidence="6" id="KW-0378">Hydrolase</keyword>
<organism evidence="8 9">
    <name type="scientific">Poecilia reticulata</name>
    <name type="common">Guppy</name>
    <name type="synonym">Acanthophacelus reticulatus</name>
    <dbReference type="NCBI Taxonomy" id="8081"/>
    <lineage>
        <taxon>Eukaryota</taxon>
        <taxon>Metazoa</taxon>
        <taxon>Chordata</taxon>
        <taxon>Craniata</taxon>
        <taxon>Vertebrata</taxon>
        <taxon>Euteleostomi</taxon>
        <taxon>Actinopterygii</taxon>
        <taxon>Neopterygii</taxon>
        <taxon>Teleostei</taxon>
        <taxon>Neoteleostei</taxon>
        <taxon>Acanthomorphata</taxon>
        <taxon>Ovalentaria</taxon>
        <taxon>Atherinomorphae</taxon>
        <taxon>Cyprinodontiformes</taxon>
        <taxon>Poeciliidae</taxon>
        <taxon>Poeciliinae</taxon>
        <taxon>Poecilia</taxon>
    </lineage>
</organism>
<feature type="domain" description="Sialidase" evidence="7">
    <location>
        <begin position="44"/>
        <end position="355"/>
    </location>
</feature>
<dbReference type="EC" id="3.2.1.18" evidence="3"/>
<dbReference type="Ensembl" id="ENSPRET00000024104.1">
    <property type="protein sequence ID" value="ENSPREP00000023862.1"/>
    <property type="gene ID" value="ENSPREG00000016047.1"/>
</dbReference>
<comment type="similarity">
    <text evidence="2">Belongs to the glycosyl hydrolase 33 family.</text>
</comment>